<dbReference type="EMBL" id="BSNS01000020">
    <property type="protein sequence ID" value="GLQ56564.1"/>
    <property type="molecule type" value="Genomic_DNA"/>
</dbReference>
<organism evidence="2 3">
    <name type="scientific">Devosia nitrariae</name>
    <dbReference type="NCBI Taxonomy" id="2071872"/>
    <lineage>
        <taxon>Bacteria</taxon>
        <taxon>Pseudomonadati</taxon>
        <taxon>Pseudomonadota</taxon>
        <taxon>Alphaproteobacteria</taxon>
        <taxon>Hyphomicrobiales</taxon>
        <taxon>Devosiaceae</taxon>
        <taxon>Devosia</taxon>
    </lineage>
</organism>
<evidence type="ECO:0000313" key="2">
    <source>
        <dbReference type="EMBL" id="GLQ56564.1"/>
    </source>
</evidence>
<reference evidence="3" key="1">
    <citation type="journal article" date="2019" name="Int. J. Syst. Evol. Microbiol.">
        <title>The Global Catalogue of Microorganisms (GCM) 10K type strain sequencing project: providing services to taxonomists for standard genome sequencing and annotation.</title>
        <authorList>
            <consortium name="The Broad Institute Genomics Platform"/>
            <consortium name="The Broad Institute Genome Sequencing Center for Infectious Disease"/>
            <person name="Wu L."/>
            <person name="Ma J."/>
        </authorList>
    </citation>
    <scope>NUCLEOTIDE SEQUENCE [LARGE SCALE GENOMIC DNA]</scope>
    <source>
        <strain evidence="3">NBRC 112416</strain>
    </source>
</reference>
<comment type="caution">
    <text evidence="2">The sequence shown here is derived from an EMBL/GenBank/DDBJ whole genome shotgun (WGS) entry which is preliminary data.</text>
</comment>
<gene>
    <name evidence="2" type="ORF">GCM10010862_38230</name>
</gene>
<dbReference type="Pfam" id="PF09299">
    <property type="entry name" value="Mu-transpos_C"/>
    <property type="match status" value="1"/>
</dbReference>
<keyword evidence="3" id="KW-1185">Reference proteome</keyword>
<evidence type="ECO:0000313" key="3">
    <source>
        <dbReference type="Proteomes" id="UP001156691"/>
    </source>
</evidence>
<dbReference type="RefSeq" id="WP_284341962.1">
    <property type="nucleotide sequence ID" value="NZ_BSNS01000020.1"/>
</dbReference>
<sequence length="133" mass="15195">MARHIFGVTLERRIGGHGIRVLGLNYQSEDLQRMRSRSMGKPVFVRLDPDNIGYVSVKTEHGWISVKCQRQGFDGVSMTQWLMATMRIRKENESKAKVHEMVIYAAMQAIRGLAARAVTSRRDRITRDLPTGH</sequence>
<dbReference type="InterPro" id="IPR015378">
    <property type="entry name" value="Transposase-like_Mu_C"/>
</dbReference>
<protein>
    <recommendedName>
        <fullName evidence="1">Transposase-like Mu C-terminal domain-containing protein</fullName>
    </recommendedName>
</protein>
<accession>A0ABQ5W9V0</accession>
<name>A0ABQ5W9V0_9HYPH</name>
<evidence type="ECO:0000259" key="1">
    <source>
        <dbReference type="Pfam" id="PF09299"/>
    </source>
</evidence>
<feature type="domain" description="Transposase-like Mu C-terminal" evidence="1">
    <location>
        <begin position="8"/>
        <end position="61"/>
    </location>
</feature>
<dbReference type="Proteomes" id="UP001156691">
    <property type="component" value="Unassembled WGS sequence"/>
</dbReference>
<proteinExistence type="predicted"/>